<reference evidence="1" key="1">
    <citation type="submission" date="2020-06" db="EMBL/GenBank/DDBJ databases">
        <title>Unique genomic features of the anaerobic methanotrophic archaea.</title>
        <authorList>
            <person name="Chadwick G.L."/>
            <person name="Skennerton C.T."/>
            <person name="Laso-Perez R."/>
            <person name="Leu A.O."/>
            <person name="Speth D.R."/>
            <person name="Yu H."/>
            <person name="Morgan-Lang C."/>
            <person name="Hatzenpichler R."/>
            <person name="Goudeau D."/>
            <person name="Malmstrom R."/>
            <person name="Brazelton W.J."/>
            <person name="Woyke T."/>
            <person name="Hallam S.J."/>
            <person name="Tyson G.W."/>
            <person name="Wegener G."/>
            <person name="Boetius A."/>
            <person name="Orphan V."/>
        </authorList>
    </citation>
    <scope>NUCLEOTIDE SEQUENCE</scope>
</reference>
<name>A0A7G9YGQ2_9EURY</name>
<organism evidence="1">
    <name type="scientific">Candidatus Methanogaster sp. ANME-2c ERB4</name>
    <dbReference type="NCBI Taxonomy" id="2759911"/>
    <lineage>
        <taxon>Archaea</taxon>
        <taxon>Methanobacteriati</taxon>
        <taxon>Methanobacteriota</taxon>
        <taxon>Stenosarchaea group</taxon>
        <taxon>Methanomicrobia</taxon>
        <taxon>Methanosarcinales</taxon>
        <taxon>ANME-2 cluster</taxon>
        <taxon>Candidatus Methanogasteraceae</taxon>
        <taxon>Candidatus Methanogaster</taxon>
    </lineage>
</organism>
<evidence type="ECO:0000313" key="1">
    <source>
        <dbReference type="EMBL" id="QNO47186.1"/>
    </source>
</evidence>
<sequence>MTSEKNRVQKVLEDANIKISSVVSKVFGVSSLAMICALLEKDELSADEIAEMLRDKLKKKVDQLVESLNGNVTDHHRFLLKQRLRHIDFLVEEIKEFDEEIRELIGSVSEEI</sequence>
<proteinExistence type="predicted"/>
<dbReference type="AlphaFoldDB" id="A0A7G9YGQ2"/>
<protein>
    <submittedName>
        <fullName evidence="1">Uncharacterized protein</fullName>
    </submittedName>
</protein>
<dbReference type="EMBL" id="MT631243">
    <property type="protein sequence ID" value="QNO47186.1"/>
    <property type="molecule type" value="Genomic_DNA"/>
</dbReference>
<gene>
    <name evidence="1" type="ORF">FLPJBPEJ_00030</name>
</gene>
<accession>A0A7G9YGQ2</accession>